<feature type="compositionally biased region" description="Polar residues" evidence="1">
    <location>
        <begin position="1"/>
        <end position="19"/>
    </location>
</feature>
<feature type="transmembrane region" description="Helical" evidence="2">
    <location>
        <begin position="66"/>
        <end position="87"/>
    </location>
</feature>
<evidence type="ECO:0000313" key="5">
    <source>
        <dbReference type="Proteomes" id="UP000186601"/>
    </source>
</evidence>
<dbReference type="InterPro" id="IPR045338">
    <property type="entry name" value="DUF6535"/>
</dbReference>
<protein>
    <recommendedName>
        <fullName evidence="3">DUF6535 domain-containing protein</fullName>
    </recommendedName>
</protein>
<comment type="caution">
    <text evidence="4">The sequence shown here is derived from an EMBL/GenBank/DDBJ whole genome shotgun (WGS) entry which is preliminary data.</text>
</comment>
<feature type="region of interest" description="Disordered" evidence="1">
    <location>
        <begin position="1"/>
        <end position="39"/>
    </location>
</feature>
<feature type="transmembrane region" description="Helical" evidence="2">
    <location>
        <begin position="274"/>
        <end position="300"/>
    </location>
</feature>
<feature type="domain" description="DUF6535" evidence="3">
    <location>
        <begin position="44"/>
        <end position="222"/>
    </location>
</feature>
<evidence type="ECO:0000259" key="3">
    <source>
        <dbReference type="Pfam" id="PF20153"/>
    </source>
</evidence>
<keyword evidence="5" id="KW-1185">Reference proteome</keyword>
<dbReference type="Pfam" id="PF20153">
    <property type="entry name" value="DUF6535"/>
    <property type="match status" value="1"/>
</dbReference>
<keyword evidence="2" id="KW-0472">Membrane</keyword>
<dbReference type="EMBL" id="MLYV02000088">
    <property type="protein sequence ID" value="PSS37017.1"/>
    <property type="molecule type" value="Genomic_DNA"/>
</dbReference>
<organism evidence="4 5">
    <name type="scientific">Hermanssonia centrifuga</name>
    <dbReference type="NCBI Taxonomy" id="98765"/>
    <lineage>
        <taxon>Eukaryota</taxon>
        <taxon>Fungi</taxon>
        <taxon>Dikarya</taxon>
        <taxon>Basidiomycota</taxon>
        <taxon>Agaricomycotina</taxon>
        <taxon>Agaricomycetes</taxon>
        <taxon>Polyporales</taxon>
        <taxon>Meruliaceae</taxon>
        <taxon>Hermanssonia</taxon>
    </lineage>
</organism>
<evidence type="ECO:0000256" key="2">
    <source>
        <dbReference type="SAM" id="Phobius"/>
    </source>
</evidence>
<keyword evidence="2" id="KW-0812">Transmembrane</keyword>
<feature type="transmembrane region" description="Helical" evidence="2">
    <location>
        <begin position="230"/>
        <end position="253"/>
    </location>
</feature>
<dbReference type="OrthoDB" id="3185525at2759"/>
<proteinExistence type="predicted"/>
<sequence>MSKQVPYSKDQSVPIVSQLNDDEDMESSYVENKDPDSTDSLESLVQAVDKHDTRIIESWKDELNNLLIFAGLFSVVVTGFTVGSLPTLQKDAADTSTQLLTRISLQLSSFTITPGFINSTVSDMPMMTTASFQPSPCAVTVNTLWIVSLALSLIAAFFAIAVQQWLRRMPLPSNLSAQQSIKLRHLRYDGLIFWQVPGIVSFLPLLLQAAVVLFLIGLLLLLHFVNPTVASAFTAVFGVSMTIFIIATLIPLIRPRCPYKSPIIPTTLLAIQWCTYPITFVAGLFAFIAVLIHNIIHVVVFSNDPPPLRGVLAVARQLLVYTRGFGAHMIVDVSVFWKRREYSMLQTPQDNSDAKALSSAFSALPRRSLEEVVRILQDLTLEMRTRVVLRWMAFDLGNCDYHIDLLYTAGPSHINPNALKRVDAQFSAKFRKLMLACLPKRPSLYRHPDIAAHNKEMGKARF</sequence>
<dbReference type="Proteomes" id="UP000186601">
    <property type="component" value="Unassembled WGS sequence"/>
</dbReference>
<feature type="transmembrane region" description="Helical" evidence="2">
    <location>
        <begin position="191"/>
        <end position="224"/>
    </location>
</feature>
<keyword evidence="2" id="KW-1133">Transmembrane helix</keyword>
<gene>
    <name evidence="4" type="ORF">PHLCEN_2v1159</name>
</gene>
<evidence type="ECO:0000256" key="1">
    <source>
        <dbReference type="SAM" id="MobiDB-lite"/>
    </source>
</evidence>
<evidence type="ECO:0000313" key="4">
    <source>
        <dbReference type="EMBL" id="PSS37017.1"/>
    </source>
</evidence>
<accession>A0A2R6S404</accession>
<feature type="transmembrane region" description="Helical" evidence="2">
    <location>
        <begin position="144"/>
        <end position="162"/>
    </location>
</feature>
<feature type="transmembrane region" description="Helical" evidence="2">
    <location>
        <begin position="99"/>
        <end position="117"/>
    </location>
</feature>
<dbReference type="AlphaFoldDB" id="A0A2R6S404"/>
<name>A0A2R6S404_9APHY</name>
<reference evidence="4 5" key="1">
    <citation type="submission" date="2018-02" db="EMBL/GenBank/DDBJ databases">
        <title>Genome sequence of the basidiomycete white-rot fungus Phlebia centrifuga.</title>
        <authorList>
            <person name="Granchi Z."/>
            <person name="Peng M."/>
            <person name="de Vries R.P."/>
            <person name="Hilden K."/>
            <person name="Makela M.R."/>
            <person name="Grigoriev I."/>
            <person name="Riley R."/>
        </authorList>
    </citation>
    <scope>NUCLEOTIDE SEQUENCE [LARGE SCALE GENOMIC DNA]</scope>
    <source>
        <strain evidence="4 5">FBCC195</strain>
    </source>
</reference>